<keyword evidence="1" id="KW-0812">Transmembrane</keyword>
<feature type="transmembrane region" description="Helical" evidence="1">
    <location>
        <begin position="66"/>
        <end position="85"/>
    </location>
</feature>
<reference evidence="2" key="1">
    <citation type="journal article" date="1997" name="J. Bacteriol.">
        <title>Characterization of pURB500 from the archaeon Methanococcus maripaludis and construction of a shuttle vector.</title>
        <authorList>
            <person name="Tumbula D.L."/>
            <person name="Bowen T.L."/>
            <person name="Whitman W.B."/>
        </authorList>
    </citation>
    <scope>NUCLEOTIDE SEQUENCE</scope>
    <source>
        <strain evidence="2">C5</strain>
        <plasmid evidence="2">pURB500</plasmid>
    </source>
</reference>
<sequence length="89" mass="10254">MGPFFTFSNTYLLINLTVFSDTITFLSLLFRYPFLFFILKIPVSNAKSLFCNFTTSERVQPVSHNIFIINASLMPVLLSLFNISLNMFL</sequence>
<dbReference type="EMBL" id="U47023">
    <property type="protein sequence ID" value="AAC45255.1"/>
    <property type="molecule type" value="Genomic_DNA"/>
</dbReference>
<dbReference type="AlphaFoldDB" id="O06109"/>
<organism evidence="2">
    <name type="scientific">Methanococcus maripaludis (strain C5 / ATCC BAA-1333)</name>
    <dbReference type="NCBI Taxonomy" id="402880"/>
    <lineage>
        <taxon>Archaea</taxon>
        <taxon>Methanobacteriati</taxon>
        <taxon>Methanobacteriota</taxon>
        <taxon>Methanomada group</taxon>
        <taxon>Methanococci</taxon>
        <taxon>Methanococcales</taxon>
        <taxon>Methanococcaceae</taxon>
        <taxon>Methanococcus</taxon>
    </lineage>
</organism>
<name>O06109_METM5</name>
<evidence type="ECO:0000313" key="2">
    <source>
        <dbReference type="EMBL" id="AAC45255.1"/>
    </source>
</evidence>
<keyword evidence="2" id="KW-0614">Plasmid</keyword>
<protein>
    <submittedName>
        <fullName evidence="2">Uncharacterized protein</fullName>
    </submittedName>
</protein>
<evidence type="ECO:0000256" key="1">
    <source>
        <dbReference type="SAM" id="Phobius"/>
    </source>
</evidence>
<feature type="transmembrane region" description="Helical" evidence="1">
    <location>
        <begin position="12"/>
        <end position="39"/>
    </location>
</feature>
<keyword evidence="1" id="KW-0472">Membrane</keyword>
<geneLocation type="plasmid" evidence="2">
    <name>pURB500</name>
</geneLocation>
<keyword evidence="1" id="KW-1133">Transmembrane helix</keyword>
<proteinExistence type="predicted"/>
<accession>O06109</accession>